<evidence type="ECO:0000256" key="7">
    <source>
        <dbReference type="ARBA" id="ARBA00023098"/>
    </source>
</evidence>
<evidence type="ECO:0000256" key="2">
    <source>
        <dbReference type="ARBA" id="ARBA00022516"/>
    </source>
</evidence>
<keyword evidence="2" id="KW-0444">Lipid biosynthesis</keyword>
<keyword evidence="7" id="KW-0443">Lipid metabolism</keyword>
<dbReference type="GO" id="GO:0016614">
    <property type="term" value="F:oxidoreductase activity, acting on CH-OH group of donors"/>
    <property type="evidence" value="ECO:0007669"/>
    <property type="project" value="InterPro"/>
</dbReference>
<protein>
    <submittedName>
        <fullName evidence="10">sn-glycerol-1-phosphate dehydrogenase</fullName>
    </submittedName>
</protein>
<dbReference type="RefSeq" id="WP_127352342.1">
    <property type="nucleotide sequence ID" value="NZ_CP034791.1"/>
</dbReference>
<dbReference type="SUPFAM" id="SSF56796">
    <property type="entry name" value="Dehydroquinate synthase-like"/>
    <property type="match status" value="1"/>
</dbReference>
<dbReference type="PANTHER" id="PTHR43616">
    <property type="entry name" value="GLYCEROL DEHYDROGENASE"/>
    <property type="match status" value="1"/>
</dbReference>
<evidence type="ECO:0000256" key="5">
    <source>
        <dbReference type="ARBA" id="ARBA00023002"/>
    </source>
</evidence>
<evidence type="ECO:0000256" key="4">
    <source>
        <dbReference type="ARBA" id="ARBA00022857"/>
    </source>
</evidence>
<keyword evidence="9" id="KW-1208">Phospholipid metabolism</keyword>
<dbReference type="Pfam" id="PF13685">
    <property type="entry name" value="Fe-ADH_2"/>
    <property type="match status" value="1"/>
</dbReference>
<keyword evidence="11" id="KW-1185">Reference proteome</keyword>
<organism evidence="10 11">
    <name type="scientific">Caldicellulosiruptor changbaiensis</name>
    <dbReference type="NCBI Taxonomy" id="1222016"/>
    <lineage>
        <taxon>Bacteria</taxon>
        <taxon>Bacillati</taxon>
        <taxon>Bacillota</taxon>
        <taxon>Bacillota incertae sedis</taxon>
        <taxon>Caldicellulosiruptorales</taxon>
        <taxon>Caldicellulosiruptoraceae</taxon>
        <taxon>Caldicellulosiruptor</taxon>
    </lineage>
</organism>
<reference evidence="10 11" key="1">
    <citation type="submission" date="2018-12" db="EMBL/GenBank/DDBJ databases">
        <title>Genome sequence from the cellulolytic species, Caldicellulosiruptor changbaiensis.</title>
        <authorList>
            <person name="Blumer-Schuette S.E."/>
            <person name="Mendoza C."/>
        </authorList>
    </citation>
    <scope>NUCLEOTIDE SEQUENCE [LARGE SCALE GENOMIC DNA]</scope>
    <source>
        <strain evidence="10 11">CBS-Z</strain>
    </source>
</reference>
<keyword evidence="1" id="KW-0963">Cytoplasm</keyword>
<dbReference type="InterPro" id="IPR032837">
    <property type="entry name" value="G1PDH"/>
</dbReference>
<dbReference type="EMBL" id="CP034791">
    <property type="protein sequence ID" value="AZT90974.1"/>
    <property type="molecule type" value="Genomic_DNA"/>
</dbReference>
<evidence type="ECO:0000256" key="9">
    <source>
        <dbReference type="ARBA" id="ARBA00023264"/>
    </source>
</evidence>
<proteinExistence type="predicted"/>
<dbReference type="GO" id="GO:0046872">
    <property type="term" value="F:metal ion binding"/>
    <property type="evidence" value="ECO:0007669"/>
    <property type="project" value="UniProtKB-KW"/>
</dbReference>
<dbReference type="InterPro" id="IPR016205">
    <property type="entry name" value="Glycerol_DH"/>
</dbReference>
<gene>
    <name evidence="10" type="ORF">ELD05_10150</name>
</gene>
<accession>A0A3T0D7I0</accession>
<dbReference type="Proteomes" id="UP000282930">
    <property type="component" value="Chromosome"/>
</dbReference>
<keyword evidence="6" id="KW-0520">NAD</keyword>
<dbReference type="Gene3D" id="1.20.1090.10">
    <property type="entry name" value="Dehydroquinate synthase-like - alpha domain"/>
    <property type="match status" value="1"/>
</dbReference>
<keyword evidence="5" id="KW-0560">Oxidoreductase</keyword>
<keyword evidence="3" id="KW-0479">Metal-binding</keyword>
<dbReference type="GO" id="GO:0008654">
    <property type="term" value="P:phospholipid biosynthetic process"/>
    <property type="evidence" value="ECO:0007669"/>
    <property type="project" value="UniProtKB-KW"/>
</dbReference>
<evidence type="ECO:0000256" key="8">
    <source>
        <dbReference type="ARBA" id="ARBA00023209"/>
    </source>
</evidence>
<evidence type="ECO:0000256" key="3">
    <source>
        <dbReference type="ARBA" id="ARBA00022723"/>
    </source>
</evidence>
<keyword evidence="4" id="KW-0521">NADP</keyword>
<evidence type="ECO:0000313" key="10">
    <source>
        <dbReference type="EMBL" id="AZT90974.1"/>
    </source>
</evidence>
<evidence type="ECO:0000313" key="11">
    <source>
        <dbReference type="Proteomes" id="UP000282930"/>
    </source>
</evidence>
<dbReference type="AlphaFoldDB" id="A0A3T0D7I0"/>
<dbReference type="PANTHER" id="PTHR43616:SF5">
    <property type="entry name" value="GLYCEROL DEHYDROGENASE 1"/>
    <property type="match status" value="1"/>
</dbReference>
<evidence type="ECO:0000256" key="1">
    <source>
        <dbReference type="ARBA" id="ARBA00022490"/>
    </source>
</evidence>
<name>A0A3T0D7I0_9FIRM</name>
<evidence type="ECO:0000256" key="6">
    <source>
        <dbReference type="ARBA" id="ARBA00023027"/>
    </source>
</evidence>
<keyword evidence="8" id="KW-0594">Phospholipid biosynthesis</keyword>
<sequence length="405" mass="46575">MEVIWEEPYESFSRFINKNGCNSLLIICDKNTFDVCAVKVKETVEKSNRKCKIVCFEADVIADEFALGKVLFEIEQADIFVGVGSGTISDITRYTAYKFKVPFVLFPTAPSMDGFASSVAALTINGLKTTVLASPPEAIFVDMKVIENSPEILKKAGFGDLMGKITALLDWQLSNILFEEKIDWEVLRIVKNTYLKTLNSVGVNDFCKNLLEGLITSGIMMARVNSSRPASGCEHHLSHFWEYHRIKTYHGIKVGLATLYVLRFYEHFLNLDKSRILERKEYKVDIKVWEEAIKKGFQPTFESIIKKNIERVSKLNDKEFRSQVINRLVEKKEVIDKLIRDATIVYSELIDAYQKLEMPMNYWEIGIDENLFKISFLCAPNIRERFTILHLYEFLGLTDEVVRSF</sequence>
<dbReference type="Gene3D" id="3.40.50.1970">
    <property type="match status" value="1"/>
</dbReference>
<dbReference type="KEGG" id="ccha:ELD05_10150"/>